<dbReference type="Gene3D" id="1.10.540.10">
    <property type="entry name" value="Acyl-CoA dehydrogenase/oxidase, N-terminal domain"/>
    <property type="match status" value="1"/>
</dbReference>
<dbReference type="Pfam" id="PF00441">
    <property type="entry name" value="Acyl-CoA_dh_1"/>
    <property type="match status" value="1"/>
</dbReference>
<dbReference type="InterPro" id="IPR006089">
    <property type="entry name" value="Acyl-CoA_DH_CS"/>
</dbReference>
<dbReference type="PANTHER" id="PTHR43884:SF12">
    <property type="entry name" value="ISOVALERYL-COA DEHYDROGENASE, MITOCHONDRIAL-RELATED"/>
    <property type="match status" value="1"/>
</dbReference>
<dbReference type="Gene3D" id="1.20.140.10">
    <property type="entry name" value="Butyryl-CoA Dehydrogenase, subunit A, domain 3"/>
    <property type="match status" value="1"/>
</dbReference>
<dbReference type="InterPro" id="IPR037069">
    <property type="entry name" value="AcylCoA_DH/ox_N_sf"/>
</dbReference>
<evidence type="ECO:0000256" key="3">
    <source>
        <dbReference type="ARBA" id="ARBA00011881"/>
    </source>
</evidence>
<sequence length="387" mass="42922">MEIINYTDEHHEYRQRFRSFLEDEILPHKKEWDNAQLIPKETWKKMGKNGFLCPAVEKVYGGAGKDFLHSVIVIEEIARANYLGLFAYLHSEVVVPYISAYATEEQKAAYLPGCVVGDIITAVAMTEPDAGSDLASMVTTAVEQDDHLIINGSKTFISNGVNCDLIVLAARDPQEKNPHKAISLFLVESDIPGLIKGVQFEKMGMHSQDTTELFFNNCKIPLSSRLGPKGEGFKLLMNKLQQERLVCAVSAVACSEFCLEWTVNHFRQALADKSPLARSQASQFALAEMVTELKMEKAFVNGLVVSHMAGENVILETSMAKFSSTDSAKRISSRCMDLLEEMGGVEEVCPLVDAFNDVRVLSIYAGTNEIMKQIIAKELLSSLKPLC</sequence>
<dbReference type="STRING" id="1121400.SAMN02746065_1145"/>
<dbReference type="EMBL" id="FWXY01000014">
    <property type="protein sequence ID" value="SMC89481.1"/>
    <property type="molecule type" value="Genomic_DNA"/>
</dbReference>
<feature type="domain" description="Acyl-CoA dehydrogenase/oxidase C-terminal" evidence="8">
    <location>
        <begin position="230"/>
        <end position="380"/>
    </location>
</feature>
<dbReference type="GO" id="GO:0046359">
    <property type="term" value="P:butyrate catabolic process"/>
    <property type="evidence" value="ECO:0007669"/>
    <property type="project" value="TreeGrafter"/>
</dbReference>
<protein>
    <submittedName>
        <fullName evidence="11">Acyl-CoA dehydrogenase</fullName>
    </submittedName>
</protein>
<evidence type="ECO:0000256" key="5">
    <source>
        <dbReference type="ARBA" id="ARBA00022827"/>
    </source>
</evidence>
<evidence type="ECO:0000313" key="11">
    <source>
        <dbReference type="EMBL" id="SMC89481.1"/>
    </source>
</evidence>
<dbReference type="InterPro" id="IPR013786">
    <property type="entry name" value="AcylCoA_DH/ox_N"/>
</dbReference>
<dbReference type="SUPFAM" id="SSF56645">
    <property type="entry name" value="Acyl-CoA dehydrogenase NM domain-like"/>
    <property type="match status" value="1"/>
</dbReference>
<dbReference type="InterPro" id="IPR009075">
    <property type="entry name" value="AcylCo_DH/oxidase_C"/>
</dbReference>
<reference evidence="11 12" key="1">
    <citation type="submission" date="2017-04" db="EMBL/GenBank/DDBJ databases">
        <authorList>
            <person name="Afonso C.L."/>
            <person name="Miller P.J."/>
            <person name="Scott M.A."/>
            <person name="Spackman E."/>
            <person name="Goraichik I."/>
            <person name="Dimitrov K.M."/>
            <person name="Suarez D.L."/>
            <person name="Swayne D.E."/>
        </authorList>
    </citation>
    <scope>NUCLEOTIDE SEQUENCE [LARGE SCALE GENOMIC DNA]</scope>
    <source>
        <strain evidence="11 12">DSM 3385</strain>
    </source>
</reference>
<dbReference type="Proteomes" id="UP000192418">
    <property type="component" value="Unassembled WGS sequence"/>
</dbReference>
<dbReference type="PROSITE" id="PS00072">
    <property type="entry name" value="ACYL_COA_DH_1"/>
    <property type="match status" value="1"/>
</dbReference>
<organism evidence="11 12">
    <name type="scientific">Desulfocicer vacuolatum DSM 3385</name>
    <dbReference type="NCBI Taxonomy" id="1121400"/>
    <lineage>
        <taxon>Bacteria</taxon>
        <taxon>Pseudomonadati</taxon>
        <taxon>Thermodesulfobacteriota</taxon>
        <taxon>Desulfobacteria</taxon>
        <taxon>Desulfobacterales</taxon>
        <taxon>Desulfobacteraceae</taxon>
        <taxon>Desulfocicer</taxon>
    </lineage>
</organism>
<dbReference type="InterPro" id="IPR036250">
    <property type="entry name" value="AcylCo_DH-like_C"/>
</dbReference>
<evidence type="ECO:0000313" key="12">
    <source>
        <dbReference type="Proteomes" id="UP000192418"/>
    </source>
</evidence>
<dbReference type="InterPro" id="IPR006091">
    <property type="entry name" value="Acyl-CoA_Oxase/DH_mid-dom"/>
</dbReference>
<keyword evidence="12" id="KW-1185">Reference proteome</keyword>
<dbReference type="Pfam" id="PF02771">
    <property type="entry name" value="Acyl-CoA_dh_N"/>
    <property type="match status" value="1"/>
</dbReference>
<comment type="subunit">
    <text evidence="3">Homotetramer.</text>
</comment>
<dbReference type="AlphaFoldDB" id="A0A1W2CW88"/>
<dbReference type="Gene3D" id="2.40.110.10">
    <property type="entry name" value="Butyryl-CoA Dehydrogenase, subunit A, domain 2"/>
    <property type="match status" value="1"/>
</dbReference>
<dbReference type="SUPFAM" id="SSF47203">
    <property type="entry name" value="Acyl-CoA dehydrogenase C-terminal domain-like"/>
    <property type="match status" value="1"/>
</dbReference>
<dbReference type="GO" id="GO:0050660">
    <property type="term" value="F:flavin adenine dinucleotide binding"/>
    <property type="evidence" value="ECO:0007669"/>
    <property type="project" value="InterPro"/>
</dbReference>
<dbReference type="GO" id="GO:0003995">
    <property type="term" value="F:acyl-CoA dehydrogenase activity"/>
    <property type="evidence" value="ECO:0007669"/>
    <property type="project" value="InterPro"/>
</dbReference>
<evidence type="ECO:0000256" key="1">
    <source>
        <dbReference type="ARBA" id="ARBA00001974"/>
    </source>
</evidence>
<evidence type="ECO:0000256" key="4">
    <source>
        <dbReference type="ARBA" id="ARBA00022630"/>
    </source>
</evidence>
<evidence type="ECO:0000256" key="6">
    <source>
        <dbReference type="ARBA" id="ARBA00023002"/>
    </source>
</evidence>
<accession>A0A1W2CW88</accession>
<name>A0A1W2CW88_9BACT</name>
<comment type="cofactor">
    <cofactor evidence="1 7">
        <name>FAD</name>
        <dbReference type="ChEBI" id="CHEBI:57692"/>
    </cofactor>
</comment>
<evidence type="ECO:0000256" key="7">
    <source>
        <dbReference type="RuleBase" id="RU362125"/>
    </source>
</evidence>
<dbReference type="RefSeq" id="WP_084069888.1">
    <property type="nucleotide sequence ID" value="NZ_FWXY01000014.1"/>
</dbReference>
<keyword evidence="4 7" id="KW-0285">Flavoprotein</keyword>
<dbReference type="PANTHER" id="PTHR43884">
    <property type="entry name" value="ACYL-COA DEHYDROGENASE"/>
    <property type="match status" value="1"/>
</dbReference>
<dbReference type="InterPro" id="IPR046373">
    <property type="entry name" value="Acyl-CoA_Oxase/DH_mid-dom_sf"/>
</dbReference>
<evidence type="ECO:0000259" key="8">
    <source>
        <dbReference type="Pfam" id="PF00441"/>
    </source>
</evidence>
<dbReference type="FunFam" id="2.40.110.10:FF:000002">
    <property type="entry name" value="Acyl-CoA dehydrogenase fadE12"/>
    <property type="match status" value="1"/>
</dbReference>
<comment type="similarity">
    <text evidence="2 7">Belongs to the acyl-CoA dehydrogenase family.</text>
</comment>
<dbReference type="GO" id="GO:0033539">
    <property type="term" value="P:fatty acid beta-oxidation using acyl-CoA dehydrogenase"/>
    <property type="evidence" value="ECO:0007669"/>
    <property type="project" value="TreeGrafter"/>
</dbReference>
<evidence type="ECO:0000256" key="2">
    <source>
        <dbReference type="ARBA" id="ARBA00009347"/>
    </source>
</evidence>
<dbReference type="OrthoDB" id="9765339at2"/>
<feature type="domain" description="Acyl-CoA dehydrogenase/oxidase N-terminal" evidence="10">
    <location>
        <begin position="7"/>
        <end position="117"/>
    </location>
</feature>
<feature type="domain" description="Acyl-CoA oxidase/dehydrogenase middle" evidence="9">
    <location>
        <begin position="122"/>
        <end position="218"/>
    </location>
</feature>
<proteinExistence type="inferred from homology"/>
<dbReference type="Pfam" id="PF02770">
    <property type="entry name" value="Acyl-CoA_dh_M"/>
    <property type="match status" value="1"/>
</dbReference>
<dbReference type="FunFam" id="1.10.540.10:FF:000026">
    <property type="entry name" value="Acyl-CoA dehydrogenase medium chain"/>
    <property type="match status" value="1"/>
</dbReference>
<dbReference type="InterPro" id="IPR009100">
    <property type="entry name" value="AcylCoA_DH/oxidase_NM_dom_sf"/>
</dbReference>
<gene>
    <name evidence="11" type="ORF">SAMN02746065_1145</name>
</gene>
<evidence type="ECO:0000259" key="9">
    <source>
        <dbReference type="Pfam" id="PF02770"/>
    </source>
</evidence>
<keyword evidence="6 7" id="KW-0560">Oxidoreductase</keyword>
<keyword evidence="5 7" id="KW-0274">FAD</keyword>
<evidence type="ECO:0000259" key="10">
    <source>
        <dbReference type="Pfam" id="PF02771"/>
    </source>
</evidence>